<dbReference type="GO" id="GO:0030153">
    <property type="term" value="P:bacteriocin immunity"/>
    <property type="evidence" value="ECO:0007669"/>
    <property type="project" value="InterPro"/>
</dbReference>
<reference evidence="2" key="2">
    <citation type="journal article" date="2011" name="BMC Microbiol.">
        <title>Cloning, purification, and functional characterization of Carocin S2, a ribonuclease bacteriocin produced by Pectobacterium carotovorum.</title>
        <authorList>
            <person name="Chan Y.C."/>
            <person name="Wu J.L."/>
            <person name="Wu H.P."/>
            <person name="Tzeng K.C."/>
            <person name="Chuang D.Y."/>
        </authorList>
    </citation>
    <scope>NUCLEOTIDE SEQUENCE</scope>
    <source>
        <strain evidence="2">3F-3</strain>
    </source>
</reference>
<dbReference type="SUPFAM" id="SSF101125">
    <property type="entry name" value="Colicin D immunity protein"/>
    <property type="match status" value="1"/>
</dbReference>
<protein>
    <submittedName>
        <fullName evidence="2">Carocin S2I</fullName>
    </submittedName>
</protein>
<name>F8R4N8_PECCC</name>
<dbReference type="PATRIC" id="fig|555.16.peg.3049"/>
<dbReference type="Gene3D" id="1.20.120.650">
    <property type="entry name" value="Colicin D"/>
    <property type="match status" value="1"/>
</dbReference>
<organism evidence="2">
    <name type="scientific">Pectobacterium carotovorum subsp. carotovorum</name>
    <name type="common">Erwinia carotovora subsp. carotovora</name>
    <dbReference type="NCBI Taxonomy" id="555"/>
    <lineage>
        <taxon>Bacteria</taxon>
        <taxon>Pseudomonadati</taxon>
        <taxon>Pseudomonadota</taxon>
        <taxon>Gammaproteobacteria</taxon>
        <taxon>Enterobacterales</taxon>
        <taxon>Pectobacteriaceae</taxon>
        <taxon>Pectobacterium</taxon>
    </lineage>
</organism>
<evidence type="ECO:0000259" key="1">
    <source>
        <dbReference type="Pfam" id="PF09204"/>
    </source>
</evidence>
<dbReference type="InterPro" id="IPR015287">
    <property type="entry name" value="Colicin_D_immunity_dom"/>
</dbReference>
<feature type="domain" description="Colicin D immunity protein" evidence="1">
    <location>
        <begin position="1"/>
        <end position="86"/>
    </location>
</feature>
<dbReference type="EMBL" id="HM475143">
    <property type="protein sequence ID" value="ADO51066.1"/>
    <property type="molecule type" value="Genomic_DNA"/>
</dbReference>
<evidence type="ECO:0000313" key="2">
    <source>
        <dbReference type="EMBL" id="ADO51066.1"/>
    </source>
</evidence>
<dbReference type="RefSeq" id="WP_039501261.1">
    <property type="nucleotide sequence ID" value="NZ_JUJG01000004.1"/>
</dbReference>
<proteinExistence type="predicted"/>
<dbReference type="GO" id="GO:0015643">
    <property type="term" value="F:toxic substance binding"/>
    <property type="evidence" value="ECO:0007669"/>
    <property type="project" value="InterPro"/>
</dbReference>
<dbReference type="AlphaFoldDB" id="F8R4N8"/>
<accession>F8R4N8</accession>
<reference evidence="2" key="1">
    <citation type="submission" date="2010-06" db="EMBL/GenBank/DDBJ databases">
        <authorList>
            <person name="Chuang D.-Y."/>
        </authorList>
    </citation>
    <scope>NUCLEOTIDE SEQUENCE</scope>
    <source>
        <strain evidence="2">3F-3</strain>
    </source>
</reference>
<dbReference type="InterPro" id="IPR036471">
    <property type="entry name" value="Colicin_D_sf"/>
</dbReference>
<sequence>MSNKLIDFARGFVESKINADNFSDSYILMWKEERDANRLSIDGKEVDEASSSIFCLADCYNPESDRDNYEFDEASLRKEIKATLEKFKLL</sequence>
<dbReference type="Pfam" id="PF09204">
    <property type="entry name" value="Colicin_immun"/>
    <property type="match status" value="1"/>
</dbReference>